<keyword evidence="3" id="KW-1185">Reference proteome</keyword>
<feature type="compositionally biased region" description="Polar residues" evidence="1">
    <location>
        <begin position="408"/>
        <end position="417"/>
    </location>
</feature>
<feature type="compositionally biased region" description="Low complexity" evidence="1">
    <location>
        <begin position="248"/>
        <end position="257"/>
    </location>
</feature>
<feature type="compositionally biased region" description="Low complexity" evidence="1">
    <location>
        <begin position="679"/>
        <end position="692"/>
    </location>
</feature>
<feature type="region of interest" description="Disordered" evidence="1">
    <location>
        <begin position="23"/>
        <end position="61"/>
    </location>
</feature>
<feature type="region of interest" description="Disordered" evidence="1">
    <location>
        <begin position="158"/>
        <end position="257"/>
    </location>
</feature>
<feature type="compositionally biased region" description="Polar residues" evidence="1">
    <location>
        <begin position="665"/>
        <end position="675"/>
    </location>
</feature>
<feature type="compositionally biased region" description="Basic and acidic residues" evidence="1">
    <location>
        <begin position="534"/>
        <end position="555"/>
    </location>
</feature>
<proteinExistence type="predicted"/>
<dbReference type="OrthoDB" id="5386674at2759"/>
<feature type="region of interest" description="Disordered" evidence="1">
    <location>
        <begin position="369"/>
        <end position="419"/>
    </location>
</feature>
<dbReference type="EMBL" id="ML736352">
    <property type="protein sequence ID" value="KAE8372566.1"/>
    <property type="molecule type" value="Genomic_DNA"/>
</dbReference>
<feature type="compositionally biased region" description="Low complexity" evidence="1">
    <location>
        <begin position="205"/>
        <end position="223"/>
    </location>
</feature>
<gene>
    <name evidence="2" type="ORF">BDV26DRAFT_273919</name>
</gene>
<sequence length="871" mass="95057">MDQNTRPRRLSLTQHLQRILHIDDLGNRHSSSQVSPGAGFTASPQEQLKQEKSPKPRSYLGLNEKSLHTHTSNHTSCSYTSLGSKLAPMNGERREGFSKLPAHEMSFQKPQASCALEETPTKSNICVSPTWTNNSAQRKEKRATLRLEAERVELEKKLMKLEQTESPGYTGSVKREPRRLTKKQPFGSSSRASSVSVDESRASRRISSIFSSSRRSSRSRSSSLNEDDKGPSRPQSFGPGGTLKSDPSTTSATRSLSTTLPERLGTAISKELAIQSNPLLPHHMSSLRPHKLSHPEVSMAASPGTKSNDDLDKNAASISHVRGLKKPRQKPTQQNAPITMSMSNVQLSDSSELDRSSFAAALNFTKRVSGKEESHRCLSQSTLLQNATAKEESHRELSTNGPSREKSASITPLSTNYPGARKPLLALRLGSSRSVPVRTPPQGKAQGYHRSFTSSPLAGFSTTTVTTLHSLDVASTEQETATFGHMSHTELPAFSKITASSDTNPPQPMAPLRPSNGDGIEDRHTPVSLLESASKAKENLRTRLSDGSRLSDHNPKPRSSSPTPNSRLKVFTTLNQGVRHTLGPVEPYDYDSPSSAFENHSQRCPPRHENHDGGLTAQTPLGEKTASTCLCDSTSNGRREPSPRDGPTSALYYRIGRSAISLSASLSQDPESEYNTADEAASSTSKSQSEESIPVEQLNIASVPTGLGTFPNKCSPSMLYHAPKTVHPNTPALWTRQAEESPKQLRRGQLVAKLFVICCHCEFWHDMPSEMYAKLAFPTNPSILKNHIPASFVERPGLNDQALSEMQASAASGSPIELSVTKFASPKNTSVSKKAAQCPSPAAQCCWCKHYMSKVCCQGWTTVVDLRERHH</sequence>
<feature type="region of interest" description="Disordered" evidence="1">
    <location>
        <begin position="497"/>
        <end position="650"/>
    </location>
</feature>
<feature type="compositionally biased region" description="Polar residues" evidence="1">
    <location>
        <begin position="625"/>
        <end position="636"/>
    </location>
</feature>
<dbReference type="Proteomes" id="UP000326198">
    <property type="component" value="Unassembled WGS sequence"/>
</dbReference>
<feature type="compositionally biased region" description="Polar residues" evidence="1">
    <location>
        <begin position="330"/>
        <end position="340"/>
    </location>
</feature>
<feature type="region of interest" description="Disordered" evidence="1">
    <location>
        <begin position="281"/>
        <end position="340"/>
    </location>
</feature>
<name>A0A5N7ATC3_9EURO</name>
<evidence type="ECO:0000313" key="2">
    <source>
        <dbReference type="EMBL" id="KAE8372566.1"/>
    </source>
</evidence>
<feature type="region of interest" description="Disordered" evidence="1">
    <location>
        <begin position="665"/>
        <end position="695"/>
    </location>
</feature>
<organism evidence="2 3">
    <name type="scientific">Aspergillus bertholletiae</name>
    <dbReference type="NCBI Taxonomy" id="1226010"/>
    <lineage>
        <taxon>Eukaryota</taxon>
        <taxon>Fungi</taxon>
        <taxon>Dikarya</taxon>
        <taxon>Ascomycota</taxon>
        <taxon>Pezizomycotina</taxon>
        <taxon>Eurotiomycetes</taxon>
        <taxon>Eurotiomycetidae</taxon>
        <taxon>Eurotiales</taxon>
        <taxon>Aspergillaceae</taxon>
        <taxon>Aspergillus</taxon>
        <taxon>Aspergillus subgen. Circumdati</taxon>
    </lineage>
</organism>
<evidence type="ECO:0000256" key="1">
    <source>
        <dbReference type="SAM" id="MobiDB-lite"/>
    </source>
</evidence>
<protein>
    <submittedName>
        <fullName evidence="2">Uncharacterized protein</fullName>
    </submittedName>
</protein>
<feature type="compositionally biased region" description="Low complexity" evidence="1">
    <location>
        <begin position="188"/>
        <end position="197"/>
    </location>
</feature>
<feature type="compositionally biased region" description="Polar residues" evidence="1">
    <location>
        <begin position="557"/>
        <end position="578"/>
    </location>
</feature>
<dbReference type="AlphaFoldDB" id="A0A5N7ATC3"/>
<feature type="compositionally biased region" description="Basic and acidic residues" evidence="1">
    <location>
        <begin position="389"/>
        <end position="407"/>
    </location>
</feature>
<reference evidence="2 3" key="1">
    <citation type="submission" date="2019-04" db="EMBL/GenBank/DDBJ databases">
        <title>Friends and foes A comparative genomics studyof 23 Aspergillus species from section Flavi.</title>
        <authorList>
            <consortium name="DOE Joint Genome Institute"/>
            <person name="Kjaerbolling I."/>
            <person name="Vesth T."/>
            <person name="Frisvad J.C."/>
            <person name="Nybo J.L."/>
            <person name="Theobald S."/>
            <person name="Kildgaard S."/>
            <person name="Isbrandt T."/>
            <person name="Kuo A."/>
            <person name="Sato A."/>
            <person name="Lyhne E.K."/>
            <person name="Kogle M.E."/>
            <person name="Wiebenga A."/>
            <person name="Kun R.S."/>
            <person name="Lubbers R.J."/>
            <person name="Makela M.R."/>
            <person name="Barry K."/>
            <person name="Chovatia M."/>
            <person name="Clum A."/>
            <person name="Daum C."/>
            <person name="Haridas S."/>
            <person name="He G."/>
            <person name="LaButti K."/>
            <person name="Lipzen A."/>
            <person name="Mondo S."/>
            <person name="Riley R."/>
            <person name="Salamov A."/>
            <person name="Simmons B.A."/>
            <person name="Magnuson J.K."/>
            <person name="Henrissat B."/>
            <person name="Mortensen U.H."/>
            <person name="Larsen T.O."/>
            <person name="Devries R.P."/>
            <person name="Grigoriev I.V."/>
            <person name="Machida M."/>
            <person name="Baker S.E."/>
            <person name="Andersen M.R."/>
        </authorList>
    </citation>
    <scope>NUCLEOTIDE SEQUENCE [LARGE SCALE GENOMIC DNA]</scope>
    <source>
        <strain evidence="2 3">IBT 29228</strain>
    </source>
</reference>
<evidence type="ECO:0000313" key="3">
    <source>
        <dbReference type="Proteomes" id="UP000326198"/>
    </source>
</evidence>
<feature type="compositionally biased region" description="Polar residues" evidence="1">
    <location>
        <begin position="377"/>
        <end position="388"/>
    </location>
</feature>
<accession>A0A5N7ATC3</accession>